<feature type="signal peptide" evidence="1">
    <location>
        <begin position="1"/>
        <end position="23"/>
    </location>
</feature>
<gene>
    <name evidence="2" type="ORF">OM075_24525</name>
</gene>
<dbReference type="AlphaFoldDB" id="A0AAE3SIV0"/>
<evidence type="ECO:0000256" key="1">
    <source>
        <dbReference type="SAM" id="SignalP"/>
    </source>
</evidence>
<feature type="non-terminal residue" evidence="2">
    <location>
        <position position="391"/>
    </location>
</feature>
<keyword evidence="3" id="KW-1185">Reference proteome</keyword>
<evidence type="ECO:0000313" key="2">
    <source>
        <dbReference type="EMBL" id="MCW3789648.1"/>
    </source>
</evidence>
<name>A0AAE3SIV0_9BACT</name>
<sequence length="391" mass="45355">MLKFIFRPIVALMVITFLFTACNKEIDLEDSETTTTNSELNNIPQFSSLADFNNSVNNFYNNNVVPSEMKGIISLNSYNSLKSVSEEEIEEDTIVDSDLLCNFLNIDHEIIVGDVLFKITEKGTFFTDIENADYLFASLNDENILDQYTSISSALGYDSDLNDLYSIDKYENIYFFDTFRKLTTEDQAPIEQVSTSLKAVRGRSGNPEEEDWKYYDIPGKTGSKLWGFKFEDHPKFDSRHRLNAKFYALNYGILREMGIKCKVQKKGWTGIWHKIESQRLINGWEVLNFKETWKYNYFGPDFNPNKNNLPDFRCYPETWKDLDYTTSNYLKEDWITFNIMGADLDFSQKDKVTGLWHAAKNAGKMTVDYLNNHFTESPNNQLEAIRIAPNN</sequence>
<reference evidence="2" key="1">
    <citation type="submission" date="2022-10" db="EMBL/GenBank/DDBJ databases">
        <authorList>
            <person name="Yu W.X."/>
        </authorList>
    </citation>
    <scope>NUCLEOTIDE SEQUENCE</scope>
    <source>
        <strain evidence="2">AAT</strain>
    </source>
</reference>
<dbReference type="PROSITE" id="PS51257">
    <property type="entry name" value="PROKAR_LIPOPROTEIN"/>
    <property type="match status" value="1"/>
</dbReference>
<protein>
    <recommendedName>
        <fullName evidence="4">Lipoprotein</fullName>
    </recommendedName>
</protein>
<feature type="chain" id="PRO_5042030880" description="Lipoprotein" evidence="1">
    <location>
        <begin position="24"/>
        <end position="391"/>
    </location>
</feature>
<accession>A0AAE3SIV0</accession>
<evidence type="ECO:0008006" key="4">
    <source>
        <dbReference type="Google" id="ProtNLM"/>
    </source>
</evidence>
<dbReference type="Proteomes" id="UP001209229">
    <property type="component" value="Unassembled WGS sequence"/>
</dbReference>
<comment type="caution">
    <text evidence="2">The sequence shown here is derived from an EMBL/GenBank/DDBJ whole genome shotgun (WGS) entry which is preliminary data.</text>
</comment>
<dbReference type="EMBL" id="JAPDPJ010000150">
    <property type="protein sequence ID" value="MCW3789648.1"/>
    <property type="molecule type" value="Genomic_DNA"/>
</dbReference>
<keyword evidence="1" id="KW-0732">Signal</keyword>
<proteinExistence type="predicted"/>
<evidence type="ECO:0000313" key="3">
    <source>
        <dbReference type="Proteomes" id="UP001209229"/>
    </source>
</evidence>
<organism evidence="2 3">
    <name type="scientific">Plebeiibacterium sediminum</name>
    <dbReference type="NCBI Taxonomy" id="2992112"/>
    <lineage>
        <taxon>Bacteria</taxon>
        <taxon>Pseudomonadati</taxon>
        <taxon>Bacteroidota</taxon>
        <taxon>Bacteroidia</taxon>
        <taxon>Marinilabiliales</taxon>
        <taxon>Marinilabiliaceae</taxon>
        <taxon>Plebeiibacterium</taxon>
    </lineage>
</organism>